<dbReference type="PANTHER" id="PTHR43280:SF28">
    <property type="entry name" value="HTH-TYPE TRANSCRIPTIONAL ACTIVATOR RHAS"/>
    <property type="match status" value="1"/>
</dbReference>
<dbReference type="InterPro" id="IPR018060">
    <property type="entry name" value="HTH_AraC"/>
</dbReference>
<keyword evidence="3" id="KW-0804">Transcription</keyword>
<dbReference type="Pfam" id="PF12833">
    <property type="entry name" value="HTH_18"/>
    <property type="match status" value="1"/>
</dbReference>
<dbReference type="GO" id="GO:0043565">
    <property type="term" value="F:sequence-specific DNA binding"/>
    <property type="evidence" value="ECO:0007669"/>
    <property type="project" value="InterPro"/>
</dbReference>
<sequence length="287" mass="32705">MSAEPIVMLKAPPLPYYLGSGFTEYEPGEQHPNRKSLGFFDLLIVVKGELYIGENGREWALGEGETLLLLPEGEHYATKPCDRKTSFYWVHFDHAGLYGEEPESGHIPQPAAEQPFANPYSVGIPKRSALADPAAAADLLRRLVGLSSRSRSDAYWKEQGLLLELLELLEHGEKGELAPPPVRLAERTEAYIKQHYRSDLTNETLAEALHFHPNYVVRCMKARYRKSPMEYLHEYRLEQAKRLLVTTAWSVAQIAEHVGFRHAPYFSGCFKRSFGISPLRFRKMYLN</sequence>
<dbReference type="SMART" id="SM00342">
    <property type="entry name" value="HTH_ARAC"/>
    <property type="match status" value="1"/>
</dbReference>
<dbReference type="PROSITE" id="PS00041">
    <property type="entry name" value="HTH_ARAC_FAMILY_1"/>
    <property type="match status" value="1"/>
</dbReference>
<proteinExistence type="predicted"/>
<comment type="caution">
    <text evidence="5">The sequence shown here is derived from an EMBL/GenBank/DDBJ whole genome shotgun (WGS) entry which is preliminary data.</text>
</comment>
<dbReference type="InterPro" id="IPR009057">
    <property type="entry name" value="Homeodomain-like_sf"/>
</dbReference>
<dbReference type="PANTHER" id="PTHR43280">
    <property type="entry name" value="ARAC-FAMILY TRANSCRIPTIONAL REGULATOR"/>
    <property type="match status" value="1"/>
</dbReference>
<dbReference type="InterPro" id="IPR037923">
    <property type="entry name" value="HTH-like"/>
</dbReference>
<feature type="domain" description="HTH araC/xylS-type" evidence="4">
    <location>
        <begin position="186"/>
        <end position="284"/>
    </location>
</feature>
<dbReference type="Pfam" id="PF02311">
    <property type="entry name" value="AraC_binding"/>
    <property type="match status" value="1"/>
</dbReference>
<evidence type="ECO:0000313" key="6">
    <source>
        <dbReference type="Proteomes" id="UP000553776"/>
    </source>
</evidence>
<keyword evidence="1" id="KW-0805">Transcription regulation</keyword>
<keyword evidence="2" id="KW-0238">DNA-binding</keyword>
<dbReference type="Proteomes" id="UP000553776">
    <property type="component" value="Unassembled WGS sequence"/>
</dbReference>
<dbReference type="InterPro" id="IPR018062">
    <property type="entry name" value="HTH_AraC-typ_CS"/>
</dbReference>
<dbReference type="GO" id="GO:0003700">
    <property type="term" value="F:DNA-binding transcription factor activity"/>
    <property type="evidence" value="ECO:0007669"/>
    <property type="project" value="InterPro"/>
</dbReference>
<dbReference type="Gene3D" id="1.10.10.60">
    <property type="entry name" value="Homeodomain-like"/>
    <property type="match status" value="2"/>
</dbReference>
<dbReference type="SUPFAM" id="SSF51215">
    <property type="entry name" value="Regulatory protein AraC"/>
    <property type="match status" value="1"/>
</dbReference>
<dbReference type="EMBL" id="JACJVR010000002">
    <property type="protein sequence ID" value="MBB6689790.1"/>
    <property type="molecule type" value="Genomic_DNA"/>
</dbReference>
<dbReference type="RefSeq" id="WP_185133827.1">
    <property type="nucleotide sequence ID" value="NZ_BORM01000012.1"/>
</dbReference>
<dbReference type="PRINTS" id="PR00032">
    <property type="entry name" value="HTHARAC"/>
</dbReference>
<dbReference type="AlphaFoldDB" id="A0A841TV97"/>
<keyword evidence="6" id="KW-1185">Reference proteome</keyword>
<dbReference type="SUPFAM" id="SSF46689">
    <property type="entry name" value="Homeodomain-like"/>
    <property type="match status" value="2"/>
</dbReference>
<organism evidence="5 6">
    <name type="scientific">Cohnella xylanilytica</name>
    <dbReference type="NCBI Taxonomy" id="557555"/>
    <lineage>
        <taxon>Bacteria</taxon>
        <taxon>Bacillati</taxon>
        <taxon>Bacillota</taxon>
        <taxon>Bacilli</taxon>
        <taxon>Bacillales</taxon>
        <taxon>Paenibacillaceae</taxon>
        <taxon>Cohnella</taxon>
    </lineage>
</organism>
<gene>
    <name evidence="5" type="ORF">H7B90_00095</name>
</gene>
<protein>
    <submittedName>
        <fullName evidence="5">Helix-turn-helix transcriptional regulator</fullName>
    </submittedName>
</protein>
<accession>A0A841TV97</accession>
<evidence type="ECO:0000256" key="2">
    <source>
        <dbReference type="ARBA" id="ARBA00023125"/>
    </source>
</evidence>
<dbReference type="InterPro" id="IPR020449">
    <property type="entry name" value="Tscrpt_reg_AraC-type_HTH"/>
</dbReference>
<evidence type="ECO:0000256" key="1">
    <source>
        <dbReference type="ARBA" id="ARBA00023015"/>
    </source>
</evidence>
<dbReference type="InterPro" id="IPR003313">
    <property type="entry name" value="AraC-bd"/>
</dbReference>
<reference evidence="5 6" key="1">
    <citation type="submission" date="2020-08" db="EMBL/GenBank/DDBJ databases">
        <title>Cohnella phylogeny.</title>
        <authorList>
            <person name="Dunlap C."/>
        </authorList>
    </citation>
    <scope>NUCLEOTIDE SEQUENCE [LARGE SCALE GENOMIC DNA]</scope>
    <source>
        <strain evidence="5 6">DSM 25239</strain>
    </source>
</reference>
<dbReference type="PROSITE" id="PS01124">
    <property type="entry name" value="HTH_ARAC_FAMILY_2"/>
    <property type="match status" value="1"/>
</dbReference>
<name>A0A841TV97_9BACL</name>
<evidence type="ECO:0000256" key="3">
    <source>
        <dbReference type="ARBA" id="ARBA00023163"/>
    </source>
</evidence>
<evidence type="ECO:0000313" key="5">
    <source>
        <dbReference type="EMBL" id="MBB6689790.1"/>
    </source>
</evidence>
<evidence type="ECO:0000259" key="4">
    <source>
        <dbReference type="PROSITE" id="PS01124"/>
    </source>
</evidence>